<organism evidence="3 4">
    <name type="scientific">Seminavis robusta</name>
    <dbReference type="NCBI Taxonomy" id="568900"/>
    <lineage>
        <taxon>Eukaryota</taxon>
        <taxon>Sar</taxon>
        <taxon>Stramenopiles</taxon>
        <taxon>Ochrophyta</taxon>
        <taxon>Bacillariophyta</taxon>
        <taxon>Bacillariophyceae</taxon>
        <taxon>Bacillariophycidae</taxon>
        <taxon>Naviculales</taxon>
        <taxon>Naviculaceae</taxon>
        <taxon>Seminavis</taxon>
    </lineage>
</organism>
<dbReference type="Proteomes" id="UP001153069">
    <property type="component" value="Unassembled WGS sequence"/>
</dbReference>
<evidence type="ECO:0000256" key="1">
    <source>
        <dbReference type="SAM" id="MobiDB-lite"/>
    </source>
</evidence>
<dbReference type="OrthoDB" id="49453at2759"/>
<evidence type="ECO:0000313" key="4">
    <source>
        <dbReference type="Proteomes" id="UP001153069"/>
    </source>
</evidence>
<comment type="caution">
    <text evidence="3">The sequence shown here is derived from an EMBL/GenBank/DDBJ whole genome shotgun (WGS) entry which is preliminary data.</text>
</comment>
<dbReference type="Pfam" id="PF20710">
    <property type="entry name" value="DUF6824"/>
    <property type="match status" value="1"/>
</dbReference>
<dbReference type="AlphaFoldDB" id="A0A9N8D6E8"/>
<evidence type="ECO:0000313" key="3">
    <source>
        <dbReference type="EMBL" id="CAB9497268.1"/>
    </source>
</evidence>
<feature type="region of interest" description="Disordered" evidence="1">
    <location>
        <begin position="1"/>
        <end position="42"/>
    </location>
</feature>
<evidence type="ECO:0000259" key="2">
    <source>
        <dbReference type="Pfam" id="PF20710"/>
    </source>
</evidence>
<dbReference type="InterPro" id="IPR049227">
    <property type="entry name" value="DUF6824"/>
</dbReference>
<keyword evidence="4" id="KW-1185">Reference proteome</keyword>
<dbReference type="EMBL" id="CAICTM010000017">
    <property type="protein sequence ID" value="CAB9497268.1"/>
    <property type="molecule type" value="Genomic_DNA"/>
</dbReference>
<accession>A0A9N8D6E8</accession>
<sequence>MYRNSTSSPTNFVNDSSTSSNRSPSGSMRRTNSRGFDQMTPLAPGYAPSADDVMVGRGKRCLAHSGNLRFKQIVATKLSSYLAAECRVDKTAILMEVIATVRANSPNGGFIKQNPKTGQFFEVGDFLAKEKTAQAFRDALHEYYSSSNPSKKKRRIQSTVSSEKKASSSNNNNTQEESGDGLSSSSHHSKQSLVKAMHSQYTRKAKSAPSSPSRDCDDLEPIALVARSATPPPSFARLVTVETPKDTSNEDHPGADYSNGTTPPDSQQSKRKNSAVILGDTLAMLSSALMDTHFASDHESESEDPFEPIPLAMYGQEDDFEPEPL</sequence>
<feature type="region of interest" description="Disordered" evidence="1">
    <location>
        <begin position="146"/>
        <end position="217"/>
    </location>
</feature>
<feature type="compositionally biased region" description="Polar residues" evidence="1">
    <location>
        <begin position="1"/>
        <end position="15"/>
    </location>
</feature>
<feature type="compositionally biased region" description="Acidic residues" evidence="1">
    <location>
        <begin position="316"/>
        <end position="325"/>
    </location>
</feature>
<feature type="region of interest" description="Disordered" evidence="1">
    <location>
        <begin position="242"/>
        <end position="274"/>
    </location>
</feature>
<feature type="compositionally biased region" description="Low complexity" evidence="1">
    <location>
        <begin position="16"/>
        <end position="30"/>
    </location>
</feature>
<feature type="compositionally biased region" description="Polar residues" evidence="1">
    <location>
        <begin position="258"/>
        <end position="267"/>
    </location>
</feature>
<feature type="compositionally biased region" description="Low complexity" evidence="1">
    <location>
        <begin position="167"/>
        <end position="186"/>
    </location>
</feature>
<reference evidence="3" key="1">
    <citation type="submission" date="2020-06" db="EMBL/GenBank/DDBJ databases">
        <authorList>
            <consortium name="Plant Systems Biology data submission"/>
        </authorList>
    </citation>
    <scope>NUCLEOTIDE SEQUENCE</scope>
    <source>
        <strain evidence="3">D6</strain>
    </source>
</reference>
<gene>
    <name evidence="3" type="ORF">SEMRO_17_G012190.1</name>
</gene>
<name>A0A9N8D6E8_9STRA</name>
<feature type="region of interest" description="Disordered" evidence="1">
    <location>
        <begin position="293"/>
        <end position="325"/>
    </location>
</feature>
<protein>
    <submittedName>
        <fullName evidence="3">Nitrilase family, member 2</fullName>
    </submittedName>
</protein>
<proteinExistence type="predicted"/>
<feature type="compositionally biased region" description="Basic and acidic residues" evidence="1">
    <location>
        <begin position="243"/>
        <end position="254"/>
    </location>
</feature>
<feature type="domain" description="DUF6824" evidence="2">
    <location>
        <begin position="52"/>
        <end position="138"/>
    </location>
</feature>